<dbReference type="InterPro" id="IPR023408">
    <property type="entry name" value="MscS_beta-dom_sf"/>
</dbReference>
<dbReference type="GO" id="GO:0005886">
    <property type="term" value="C:plasma membrane"/>
    <property type="evidence" value="ECO:0007669"/>
    <property type="project" value="UniProtKB-SubCell"/>
</dbReference>
<name>A0A6C0RB81_9BACT</name>
<dbReference type="InterPro" id="IPR006685">
    <property type="entry name" value="MscS_channel_2nd"/>
</dbReference>
<dbReference type="InterPro" id="IPR011014">
    <property type="entry name" value="MscS_channel_TM-2"/>
</dbReference>
<dbReference type="PANTHER" id="PTHR30347">
    <property type="entry name" value="POTASSIUM CHANNEL RELATED"/>
    <property type="match status" value="1"/>
</dbReference>
<evidence type="ECO:0000256" key="2">
    <source>
        <dbReference type="ARBA" id="ARBA00008017"/>
    </source>
</evidence>
<evidence type="ECO:0000259" key="9">
    <source>
        <dbReference type="Pfam" id="PF21082"/>
    </source>
</evidence>
<dbReference type="SUPFAM" id="SSF82861">
    <property type="entry name" value="Mechanosensitive channel protein MscS (YggB), transmembrane region"/>
    <property type="match status" value="1"/>
</dbReference>
<dbReference type="InterPro" id="IPR049278">
    <property type="entry name" value="MS_channel_C"/>
</dbReference>
<keyword evidence="5 7" id="KW-1133">Transmembrane helix</keyword>
<dbReference type="InterPro" id="IPR010920">
    <property type="entry name" value="LSM_dom_sf"/>
</dbReference>
<keyword evidence="11" id="KW-1185">Reference proteome</keyword>
<proteinExistence type="inferred from homology"/>
<dbReference type="RefSeq" id="WP_163344663.1">
    <property type="nucleotide sequence ID" value="NZ_CP048409.1"/>
</dbReference>
<gene>
    <name evidence="10" type="ORF">G0Q07_02855</name>
</gene>
<organism evidence="10 11">
    <name type="scientific">Draconibacterium halophilum</name>
    <dbReference type="NCBI Taxonomy" id="2706887"/>
    <lineage>
        <taxon>Bacteria</taxon>
        <taxon>Pseudomonadati</taxon>
        <taxon>Bacteroidota</taxon>
        <taxon>Bacteroidia</taxon>
        <taxon>Marinilabiliales</taxon>
        <taxon>Prolixibacteraceae</taxon>
        <taxon>Draconibacterium</taxon>
    </lineage>
</organism>
<dbReference type="SUPFAM" id="SSF50182">
    <property type="entry name" value="Sm-like ribonucleoproteins"/>
    <property type="match status" value="1"/>
</dbReference>
<keyword evidence="3" id="KW-1003">Cell membrane</keyword>
<dbReference type="AlphaFoldDB" id="A0A6C0RB81"/>
<sequence>MTFKEILNIELYNKGDFTLTVYNIFLILVVILVTLISLKIIRRFFKRFIKREESERSSYWSVYLILRYVVWVIIIIFLLESSGLKVSVLLASITALLVGVGFGIQQLFSDLASGIVLLVERNLQLNDVIQIQDGTVGRVIHIGLRTSRLKTRDDIILVVPNSKFVNDKIINWSHMDYNTRFSVDVGVAYGSDTKLVTKILLDCAAKNGNVSAAPKPFVRFNNFGDSALEFQIFFWVRESFWVENTKSEMRYAIDDEFRKNGVQIPFPQRDIHIKSTVDQNKTH</sequence>
<evidence type="ECO:0000256" key="7">
    <source>
        <dbReference type="SAM" id="Phobius"/>
    </source>
</evidence>
<evidence type="ECO:0000256" key="1">
    <source>
        <dbReference type="ARBA" id="ARBA00004651"/>
    </source>
</evidence>
<evidence type="ECO:0000256" key="5">
    <source>
        <dbReference type="ARBA" id="ARBA00022989"/>
    </source>
</evidence>
<evidence type="ECO:0000313" key="10">
    <source>
        <dbReference type="EMBL" id="QIA06733.1"/>
    </source>
</evidence>
<dbReference type="Proteomes" id="UP000474630">
    <property type="component" value="Chromosome"/>
</dbReference>
<comment type="subcellular location">
    <subcellularLocation>
        <location evidence="1">Cell membrane</location>
        <topology evidence="1">Multi-pass membrane protein</topology>
    </subcellularLocation>
</comment>
<dbReference type="Gene3D" id="3.30.70.100">
    <property type="match status" value="1"/>
</dbReference>
<dbReference type="Gene3D" id="1.10.287.1260">
    <property type="match status" value="1"/>
</dbReference>
<dbReference type="InterPro" id="IPR011066">
    <property type="entry name" value="MscS_channel_C_sf"/>
</dbReference>
<protein>
    <submittedName>
        <fullName evidence="10">Mechanosensitive ion channel</fullName>
    </submittedName>
</protein>
<dbReference type="KEGG" id="drc:G0Q07_02855"/>
<keyword evidence="4 7" id="KW-0812">Transmembrane</keyword>
<evidence type="ECO:0000256" key="3">
    <source>
        <dbReference type="ARBA" id="ARBA00022475"/>
    </source>
</evidence>
<feature type="transmembrane region" description="Helical" evidence="7">
    <location>
        <begin position="59"/>
        <end position="78"/>
    </location>
</feature>
<feature type="domain" description="Mechanosensitive ion channel MscS C-terminal" evidence="9">
    <location>
        <begin position="182"/>
        <end position="264"/>
    </location>
</feature>
<dbReference type="Gene3D" id="2.30.30.60">
    <property type="match status" value="1"/>
</dbReference>
<dbReference type="PANTHER" id="PTHR30347:SF1">
    <property type="entry name" value="MECHANOSENSITIVE CHANNEL MSCK"/>
    <property type="match status" value="1"/>
</dbReference>
<evidence type="ECO:0000313" key="11">
    <source>
        <dbReference type="Proteomes" id="UP000474630"/>
    </source>
</evidence>
<keyword evidence="6 7" id="KW-0472">Membrane</keyword>
<dbReference type="SUPFAM" id="SSF82689">
    <property type="entry name" value="Mechanosensitive channel protein MscS (YggB), C-terminal domain"/>
    <property type="match status" value="1"/>
</dbReference>
<evidence type="ECO:0000256" key="6">
    <source>
        <dbReference type="ARBA" id="ARBA00023136"/>
    </source>
</evidence>
<dbReference type="GO" id="GO:0008381">
    <property type="term" value="F:mechanosensitive monoatomic ion channel activity"/>
    <property type="evidence" value="ECO:0007669"/>
    <property type="project" value="UniProtKB-ARBA"/>
</dbReference>
<reference evidence="10 11" key="1">
    <citation type="submission" date="2020-02" db="EMBL/GenBank/DDBJ databases">
        <title>Genome sequencing for Draconibacterium sp. strain M1.</title>
        <authorList>
            <person name="Park S.-J."/>
        </authorList>
    </citation>
    <scope>NUCLEOTIDE SEQUENCE [LARGE SCALE GENOMIC DNA]</scope>
    <source>
        <strain evidence="10 11">M1</strain>
    </source>
</reference>
<dbReference type="Pfam" id="PF00924">
    <property type="entry name" value="MS_channel_2nd"/>
    <property type="match status" value="1"/>
</dbReference>
<dbReference type="InterPro" id="IPR052702">
    <property type="entry name" value="MscS-like_channel"/>
</dbReference>
<dbReference type="Pfam" id="PF21082">
    <property type="entry name" value="MS_channel_3rd"/>
    <property type="match status" value="1"/>
</dbReference>
<evidence type="ECO:0000259" key="8">
    <source>
        <dbReference type="Pfam" id="PF00924"/>
    </source>
</evidence>
<feature type="domain" description="Mechanosensitive ion channel MscS" evidence="8">
    <location>
        <begin position="107"/>
        <end position="174"/>
    </location>
</feature>
<feature type="transmembrane region" description="Helical" evidence="7">
    <location>
        <begin position="20"/>
        <end position="38"/>
    </location>
</feature>
<comment type="similarity">
    <text evidence="2">Belongs to the MscS (TC 1.A.23) family.</text>
</comment>
<evidence type="ECO:0000256" key="4">
    <source>
        <dbReference type="ARBA" id="ARBA00022692"/>
    </source>
</evidence>
<accession>A0A6C0RB81</accession>
<feature type="transmembrane region" description="Helical" evidence="7">
    <location>
        <begin position="84"/>
        <end position="104"/>
    </location>
</feature>
<dbReference type="EMBL" id="CP048409">
    <property type="protein sequence ID" value="QIA06733.1"/>
    <property type="molecule type" value="Genomic_DNA"/>
</dbReference>